<evidence type="ECO:0000313" key="1">
    <source>
        <dbReference type="EMBL" id="KAG7764420.1"/>
    </source>
</evidence>
<comment type="caution">
    <text evidence="1">The sequence shown here is derived from an EMBL/GenBank/DDBJ whole genome shotgun (WGS) entry which is preliminary data.</text>
</comment>
<protein>
    <submittedName>
        <fullName evidence="1">Uncharacterized protein</fullName>
    </submittedName>
</protein>
<evidence type="ECO:0000313" key="2">
    <source>
        <dbReference type="Proteomes" id="UP000697297"/>
    </source>
</evidence>
<dbReference type="Proteomes" id="UP000697297">
    <property type="component" value="Unassembled WGS sequence"/>
</dbReference>
<name>A0ABQ7REZ0_9ASCO</name>
<dbReference type="EMBL" id="JAHLUN010000008">
    <property type="protein sequence ID" value="KAG7764420.1"/>
    <property type="molecule type" value="Genomic_DNA"/>
</dbReference>
<reference evidence="1 2" key="1">
    <citation type="journal article" date="2021" name="G3 (Bethesda)">
        <title>Genomic diversity, chromosomal rearrangements, and interspecies hybridization in the ogataea polymorpha species complex.</title>
        <authorList>
            <person name="Hanson S.J."/>
            <person name="Cinneide E.O."/>
            <person name="Salzberg L.I."/>
            <person name="Wolfe K.H."/>
            <person name="McGowan J."/>
            <person name="Fitzpatrick D.A."/>
            <person name="Matlin K."/>
        </authorList>
    </citation>
    <scope>NUCLEOTIDE SEQUENCE [LARGE SCALE GENOMIC DNA]</scope>
    <source>
        <strain evidence="1">81-436-3</strain>
    </source>
</reference>
<organism evidence="1 2">
    <name type="scientific">Ogataea haglerorum</name>
    <dbReference type="NCBI Taxonomy" id="1937702"/>
    <lineage>
        <taxon>Eukaryota</taxon>
        <taxon>Fungi</taxon>
        <taxon>Dikarya</taxon>
        <taxon>Ascomycota</taxon>
        <taxon>Saccharomycotina</taxon>
        <taxon>Pichiomycetes</taxon>
        <taxon>Pichiales</taxon>
        <taxon>Pichiaceae</taxon>
        <taxon>Ogataea</taxon>
    </lineage>
</organism>
<gene>
    <name evidence="1" type="ORF">KL946_003100</name>
</gene>
<accession>A0ABQ7REZ0</accession>
<proteinExistence type="predicted"/>
<keyword evidence="2" id="KW-1185">Reference proteome</keyword>
<sequence>MSIIARKDTTRLARRTRARLSVYQKVEYCEENRCCDVGDKSAKGEPRAGVELCEMVAAVATERGEDDAEGPRLFPEIVVVQSAAEHEVGDPHNNPEHHGQQLKVMQWCDEFSMAESPCVGKPGEESGKIGAQVVADHGDSHLSKSDREKLHNSVAVVGQLIVYVENIQCFGEHFHDQGREAGETADEAGGEGCVDHERFFGLCLLVRQQRLPALVVLVN</sequence>